<evidence type="ECO:0000313" key="7">
    <source>
        <dbReference type="EMBL" id="GIP52412.1"/>
    </source>
</evidence>
<keyword evidence="4 6" id="KW-1133">Transmembrane helix</keyword>
<feature type="transmembrane region" description="Helical" evidence="6">
    <location>
        <begin position="257"/>
        <end position="276"/>
    </location>
</feature>
<evidence type="ECO:0000256" key="4">
    <source>
        <dbReference type="ARBA" id="ARBA00022989"/>
    </source>
</evidence>
<comment type="subcellular location">
    <subcellularLocation>
        <location evidence="1">Cell membrane</location>
        <topology evidence="1">Multi-pass membrane protein</topology>
    </subcellularLocation>
</comment>
<sequence>MFKRSFYYLWGSQTLSNTVDVLYLVALTTFILDRTGSVVFATLVPFLRVTSQLFSGLIAPLMVDRYRLPFLLTVSQCGQFILFVLLAGYLSPWVGGEQILPVYTIIICISFLDGWTTPARNALVPRLVADQALMKANGIVATTDQIVQFAGWAISGVLVAAFGSFPVLVVVAVGYGLAMAVTLLIEDPTEPKRRSVWDVRTGRDQVDRTKGIGELDEGAGEAEIKLPSRWDTLKEGWVALWKSPRLRSLTLMDMTDMLGGSVWVGAFMLVFVNEILLKDEQWWGYINASYFAGAVIGGLLVVALVERLEKRIFAVMLLGMLGYAVLTVWFALNDFAPLALLIVLLTGPFTELAAVSRRTLIQRSASPELLPKVFSAQSTLLNTVFGLSLLFMSGMAEWFGIVNMYLFAAAISVIAAGVGWLNRRAFVVAEQGSNEGVAE</sequence>
<feature type="transmembrane region" description="Helical" evidence="6">
    <location>
        <begin position="398"/>
        <end position="421"/>
    </location>
</feature>
<feature type="transmembrane region" description="Helical" evidence="6">
    <location>
        <begin position="369"/>
        <end position="392"/>
    </location>
</feature>
<keyword evidence="5 6" id="KW-0472">Membrane</keyword>
<dbReference type="PANTHER" id="PTHR23513:SF19">
    <property type="entry name" value="MAJOR FACILITATOR SUPERFAMILY (MFS) PROFILE DOMAIN-CONTAINING PROTEIN"/>
    <property type="match status" value="1"/>
</dbReference>
<dbReference type="CDD" id="cd06173">
    <property type="entry name" value="MFS_MefA_like"/>
    <property type="match status" value="1"/>
</dbReference>
<feature type="transmembrane region" description="Helical" evidence="6">
    <location>
        <begin position="152"/>
        <end position="185"/>
    </location>
</feature>
<evidence type="ECO:0000256" key="3">
    <source>
        <dbReference type="ARBA" id="ARBA00022692"/>
    </source>
</evidence>
<dbReference type="Pfam" id="PF07690">
    <property type="entry name" value="MFS_1"/>
    <property type="match status" value="1"/>
</dbReference>
<evidence type="ECO:0000256" key="2">
    <source>
        <dbReference type="ARBA" id="ARBA00022475"/>
    </source>
</evidence>
<evidence type="ECO:0000256" key="6">
    <source>
        <dbReference type="SAM" id="Phobius"/>
    </source>
</evidence>
<protein>
    <submittedName>
        <fullName evidence="7">Permease</fullName>
    </submittedName>
</protein>
<comment type="caution">
    <text evidence="7">The sequence shown here is derived from an EMBL/GenBank/DDBJ whole genome shotgun (WGS) entry which is preliminary data.</text>
</comment>
<evidence type="ECO:0000256" key="5">
    <source>
        <dbReference type="ARBA" id="ARBA00023136"/>
    </source>
</evidence>
<evidence type="ECO:0000256" key="1">
    <source>
        <dbReference type="ARBA" id="ARBA00004651"/>
    </source>
</evidence>
<dbReference type="InterPro" id="IPR011701">
    <property type="entry name" value="MFS"/>
</dbReference>
<dbReference type="Proteomes" id="UP000679992">
    <property type="component" value="Unassembled WGS sequence"/>
</dbReference>
<dbReference type="PANTHER" id="PTHR23513">
    <property type="entry name" value="INTEGRAL MEMBRANE EFFLUX PROTEIN-RELATED"/>
    <property type="match status" value="1"/>
</dbReference>
<feature type="transmembrane region" description="Helical" evidence="6">
    <location>
        <begin position="338"/>
        <end position="357"/>
    </location>
</feature>
<keyword evidence="2" id="KW-1003">Cell membrane</keyword>
<feature type="transmembrane region" description="Helical" evidence="6">
    <location>
        <begin position="7"/>
        <end position="32"/>
    </location>
</feature>
<gene>
    <name evidence="7" type="ORF">J42TS3_14470</name>
</gene>
<dbReference type="SUPFAM" id="SSF103473">
    <property type="entry name" value="MFS general substrate transporter"/>
    <property type="match status" value="1"/>
</dbReference>
<dbReference type="InterPro" id="IPR036259">
    <property type="entry name" value="MFS_trans_sf"/>
</dbReference>
<feature type="transmembrane region" description="Helical" evidence="6">
    <location>
        <begin position="70"/>
        <end position="90"/>
    </location>
</feature>
<reference evidence="7 8" key="1">
    <citation type="submission" date="2021-03" db="EMBL/GenBank/DDBJ databases">
        <title>Antimicrobial resistance genes in bacteria isolated from Japanese honey, and their potential for conferring macrolide and lincosamide resistance in the American foulbrood pathogen Paenibacillus larvae.</title>
        <authorList>
            <person name="Okamoto M."/>
            <person name="Kumagai M."/>
            <person name="Kanamori H."/>
            <person name="Takamatsu D."/>
        </authorList>
    </citation>
    <scope>NUCLEOTIDE SEQUENCE [LARGE SCALE GENOMIC DNA]</scope>
    <source>
        <strain evidence="7 8">J42TS3</strain>
    </source>
</reference>
<name>A0ABQ4M8U3_9BACL</name>
<dbReference type="EMBL" id="BOSL01000003">
    <property type="protein sequence ID" value="GIP52412.1"/>
    <property type="molecule type" value="Genomic_DNA"/>
</dbReference>
<evidence type="ECO:0000313" key="8">
    <source>
        <dbReference type="Proteomes" id="UP000679992"/>
    </source>
</evidence>
<accession>A0ABQ4M8U3</accession>
<feature type="transmembrane region" description="Helical" evidence="6">
    <location>
        <begin position="38"/>
        <end position="63"/>
    </location>
</feature>
<keyword evidence="8" id="KW-1185">Reference proteome</keyword>
<feature type="transmembrane region" description="Helical" evidence="6">
    <location>
        <begin position="312"/>
        <end position="332"/>
    </location>
</feature>
<dbReference type="Gene3D" id="1.20.1250.20">
    <property type="entry name" value="MFS general substrate transporter like domains"/>
    <property type="match status" value="1"/>
</dbReference>
<organism evidence="7 8">
    <name type="scientific">Paenibacillus vini</name>
    <dbReference type="NCBI Taxonomy" id="1476024"/>
    <lineage>
        <taxon>Bacteria</taxon>
        <taxon>Bacillati</taxon>
        <taxon>Bacillota</taxon>
        <taxon>Bacilli</taxon>
        <taxon>Bacillales</taxon>
        <taxon>Paenibacillaceae</taxon>
        <taxon>Paenibacillus</taxon>
    </lineage>
</organism>
<feature type="transmembrane region" description="Helical" evidence="6">
    <location>
        <begin position="282"/>
        <end position="305"/>
    </location>
</feature>
<keyword evidence="3 6" id="KW-0812">Transmembrane</keyword>
<proteinExistence type="predicted"/>
<dbReference type="RefSeq" id="WP_213654212.1">
    <property type="nucleotide sequence ID" value="NZ_BOSL01000003.1"/>
</dbReference>